<proteinExistence type="inferred from homology"/>
<evidence type="ECO:0000256" key="5">
    <source>
        <dbReference type="ARBA" id="ARBA00022989"/>
    </source>
</evidence>
<sequence>MRLKIEDRLFTFIVYFILLFVTVITLYPFWNILVLSINDSQDTIKGGVYLWPRVLNFSSYKQILVDREILDAVKVTVARTVIGTPLSIMVITLLAFPLSKRELLGGKAISLYFIFTMYFGGGLIPYYMILKSLHLIDTFSVFIIPGLMNVFYVILVRTFIQQLPPEMEESARIDGANDLQTFFKLILPLTTPVLATIGLFIAIGHWNAWFDAYVFTYNPKLKTLQSVLVKILNQYQTGSMITSAQALANSEKRLSVSPDSLRMAATMVATLPIILIYPFVQKYFVRGMMLGAIKS</sequence>
<keyword evidence="3" id="KW-1003">Cell membrane</keyword>
<feature type="transmembrane region" description="Helical" evidence="7">
    <location>
        <begin position="141"/>
        <end position="160"/>
    </location>
</feature>
<gene>
    <name evidence="9" type="ORF">EHS13_07180</name>
</gene>
<dbReference type="CDD" id="cd06261">
    <property type="entry name" value="TM_PBP2"/>
    <property type="match status" value="1"/>
</dbReference>
<dbReference type="GO" id="GO:0055085">
    <property type="term" value="P:transmembrane transport"/>
    <property type="evidence" value="ECO:0007669"/>
    <property type="project" value="InterPro"/>
</dbReference>
<reference evidence="10" key="1">
    <citation type="submission" date="2018-11" db="EMBL/GenBank/DDBJ databases">
        <title>Complete genome sequence of Paenibacillus sp. ML311-T8.</title>
        <authorList>
            <person name="Nam Y.-D."/>
            <person name="Kang J."/>
            <person name="Chung W.-H."/>
            <person name="Park Y.S."/>
        </authorList>
    </citation>
    <scope>NUCLEOTIDE SEQUENCE [LARGE SCALE GENOMIC DNA]</scope>
    <source>
        <strain evidence="10">ML311-T8</strain>
    </source>
</reference>
<keyword evidence="2 7" id="KW-0813">Transport</keyword>
<protein>
    <submittedName>
        <fullName evidence="9">Carbohydrate ABC transporter permease</fullName>
    </submittedName>
</protein>
<dbReference type="PANTHER" id="PTHR43744:SF9">
    <property type="entry name" value="POLYGALACTURONAN_RHAMNOGALACTURONAN TRANSPORT SYSTEM PERMEASE PROTEIN YTCP"/>
    <property type="match status" value="1"/>
</dbReference>
<evidence type="ECO:0000256" key="4">
    <source>
        <dbReference type="ARBA" id="ARBA00022692"/>
    </source>
</evidence>
<evidence type="ECO:0000313" key="10">
    <source>
        <dbReference type="Proteomes" id="UP000426246"/>
    </source>
</evidence>
<dbReference type="Proteomes" id="UP000426246">
    <property type="component" value="Chromosome"/>
</dbReference>
<feature type="transmembrane region" description="Helical" evidence="7">
    <location>
        <begin position="181"/>
        <end position="203"/>
    </location>
</feature>
<feature type="domain" description="ABC transmembrane type-1" evidence="8">
    <location>
        <begin position="73"/>
        <end position="280"/>
    </location>
</feature>
<evidence type="ECO:0000256" key="3">
    <source>
        <dbReference type="ARBA" id="ARBA00022475"/>
    </source>
</evidence>
<keyword evidence="10" id="KW-1185">Reference proteome</keyword>
<keyword evidence="4 7" id="KW-0812">Transmembrane</keyword>
<feature type="transmembrane region" description="Helical" evidence="7">
    <location>
        <begin position="261"/>
        <end position="280"/>
    </location>
</feature>
<keyword evidence="5 7" id="KW-1133">Transmembrane helix</keyword>
<feature type="transmembrane region" description="Helical" evidence="7">
    <location>
        <begin position="77"/>
        <end position="96"/>
    </location>
</feature>
<dbReference type="SUPFAM" id="SSF161098">
    <property type="entry name" value="MetI-like"/>
    <property type="match status" value="1"/>
</dbReference>
<dbReference type="KEGG" id="ppsc:EHS13_07180"/>
<evidence type="ECO:0000256" key="6">
    <source>
        <dbReference type="ARBA" id="ARBA00023136"/>
    </source>
</evidence>
<evidence type="ECO:0000313" key="9">
    <source>
        <dbReference type="EMBL" id="QGQ94684.1"/>
    </source>
</evidence>
<dbReference type="EMBL" id="CP034235">
    <property type="protein sequence ID" value="QGQ94684.1"/>
    <property type="molecule type" value="Genomic_DNA"/>
</dbReference>
<accession>A0A6B8RG26</accession>
<comment type="similarity">
    <text evidence="7">Belongs to the binding-protein-dependent transport system permease family.</text>
</comment>
<name>A0A6B8RG26_9BACL</name>
<dbReference type="InterPro" id="IPR035906">
    <property type="entry name" value="MetI-like_sf"/>
</dbReference>
<dbReference type="AlphaFoldDB" id="A0A6B8RG26"/>
<dbReference type="OrthoDB" id="9810086at2"/>
<feature type="transmembrane region" description="Helical" evidence="7">
    <location>
        <begin position="108"/>
        <end position="129"/>
    </location>
</feature>
<evidence type="ECO:0000259" key="8">
    <source>
        <dbReference type="PROSITE" id="PS50928"/>
    </source>
</evidence>
<dbReference type="PROSITE" id="PS50928">
    <property type="entry name" value="ABC_TM1"/>
    <property type="match status" value="1"/>
</dbReference>
<evidence type="ECO:0000256" key="7">
    <source>
        <dbReference type="RuleBase" id="RU363032"/>
    </source>
</evidence>
<organism evidence="9 10">
    <name type="scientific">Paenibacillus psychroresistens</name>
    <dbReference type="NCBI Taxonomy" id="1778678"/>
    <lineage>
        <taxon>Bacteria</taxon>
        <taxon>Bacillati</taxon>
        <taxon>Bacillota</taxon>
        <taxon>Bacilli</taxon>
        <taxon>Bacillales</taxon>
        <taxon>Paenibacillaceae</taxon>
        <taxon>Paenibacillus</taxon>
    </lineage>
</organism>
<keyword evidence="6 7" id="KW-0472">Membrane</keyword>
<dbReference type="InterPro" id="IPR000515">
    <property type="entry name" value="MetI-like"/>
</dbReference>
<evidence type="ECO:0000256" key="1">
    <source>
        <dbReference type="ARBA" id="ARBA00004651"/>
    </source>
</evidence>
<dbReference type="RefSeq" id="WP_155699690.1">
    <property type="nucleotide sequence ID" value="NZ_CP034235.1"/>
</dbReference>
<evidence type="ECO:0000256" key="2">
    <source>
        <dbReference type="ARBA" id="ARBA00022448"/>
    </source>
</evidence>
<feature type="transmembrane region" description="Helical" evidence="7">
    <location>
        <begin position="12"/>
        <end position="30"/>
    </location>
</feature>
<comment type="subcellular location">
    <subcellularLocation>
        <location evidence="1 7">Cell membrane</location>
        <topology evidence="1 7">Multi-pass membrane protein</topology>
    </subcellularLocation>
</comment>
<dbReference type="Gene3D" id="1.10.3720.10">
    <property type="entry name" value="MetI-like"/>
    <property type="match status" value="1"/>
</dbReference>
<dbReference type="PANTHER" id="PTHR43744">
    <property type="entry name" value="ABC TRANSPORTER PERMEASE PROTEIN MG189-RELATED-RELATED"/>
    <property type="match status" value="1"/>
</dbReference>
<dbReference type="GO" id="GO:0005886">
    <property type="term" value="C:plasma membrane"/>
    <property type="evidence" value="ECO:0007669"/>
    <property type="project" value="UniProtKB-SubCell"/>
</dbReference>
<dbReference type="Pfam" id="PF00528">
    <property type="entry name" value="BPD_transp_1"/>
    <property type="match status" value="1"/>
</dbReference>